<dbReference type="EMBL" id="CP029709">
    <property type="protein sequence ID" value="QCR17343.1"/>
    <property type="molecule type" value="Genomic_DNA"/>
</dbReference>
<gene>
    <name evidence="2" type="ORF">DKM28_16235</name>
</gene>
<keyword evidence="1" id="KW-0812">Transmembrane</keyword>
<keyword evidence="1" id="KW-0472">Membrane</keyword>
<proteinExistence type="predicted"/>
<sequence>MINRGIFMIADFREIIKGDRVRANTPPEINEAIDREIAASVRFYAGKTDYEISRRIEELCSEWDIGRHVETRAAVISIVGLVLGFKRGRKWFVLPLIATTFLLLYAVLGWAPPVPFLRKAGIRTRQEIDVEKYALRVLRGDFDDLFSQENRTENAENFSEINDV</sequence>
<organism evidence="2 3">
    <name type="scientific">Methanosarcina mazei</name>
    <name type="common">Methanosarcina frisia</name>
    <dbReference type="NCBI Taxonomy" id="2209"/>
    <lineage>
        <taxon>Archaea</taxon>
        <taxon>Methanobacteriati</taxon>
        <taxon>Methanobacteriota</taxon>
        <taxon>Stenosarchaea group</taxon>
        <taxon>Methanomicrobia</taxon>
        <taxon>Methanosarcinales</taxon>
        <taxon>Methanosarcinaceae</taxon>
        <taxon>Methanosarcina</taxon>
    </lineage>
</organism>
<protein>
    <recommendedName>
        <fullName evidence="4">DUF2892 domain-containing protein</fullName>
    </recommendedName>
</protein>
<feature type="transmembrane region" description="Helical" evidence="1">
    <location>
        <begin position="91"/>
        <end position="111"/>
    </location>
</feature>
<name>A0A4V1FB27_METMZ</name>
<accession>A0A4V1FB27</accession>
<dbReference type="OrthoDB" id="132499at2157"/>
<evidence type="ECO:0008006" key="4">
    <source>
        <dbReference type="Google" id="ProtNLM"/>
    </source>
</evidence>
<evidence type="ECO:0000256" key="1">
    <source>
        <dbReference type="SAM" id="Phobius"/>
    </source>
</evidence>
<evidence type="ECO:0000313" key="3">
    <source>
        <dbReference type="Proteomes" id="UP000300067"/>
    </source>
</evidence>
<evidence type="ECO:0000313" key="2">
    <source>
        <dbReference type="EMBL" id="QCR17343.1"/>
    </source>
</evidence>
<dbReference type="Proteomes" id="UP000300067">
    <property type="component" value="Chromosome"/>
</dbReference>
<reference evidence="2 3" key="1">
    <citation type="submission" date="2018-05" db="EMBL/GenBank/DDBJ databases">
        <title>Methanosarcina gilichinskyana sp. nov., a novel methanogenic archaeon isolated from Holocene permafrost, North East Russia.</title>
        <authorList>
            <person name="Oshurkova V."/>
            <person name="Meer M."/>
            <person name="Bochkareva O."/>
            <person name="Shcherbakova V."/>
        </authorList>
    </citation>
    <scope>NUCLEOTIDE SEQUENCE [LARGE SCALE GENOMIC DNA]</scope>
    <source>
        <strain evidence="2 3">JL01</strain>
    </source>
</reference>
<keyword evidence="1" id="KW-1133">Transmembrane helix</keyword>
<dbReference type="AlphaFoldDB" id="A0A4V1FB27"/>